<dbReference type="EMBL" id="CP002271">
    <property type="protein sequence ID" value="ADO69647.1"/>
    <property type="molecule type" value="Genomic_DNA"/>
</dbReference>
<dbReference type="KEGG" id="sur:STAUR_1843"/>
<dbReference type="InterPro" id="IPR011498">
    <property type="entry name" value="Kelch_2"/>
</dbReference>
<keyword evidence="3" id="KW-1185">Reference proteome</keyword>
<dbReference type="InterPro" id="IPR037293">
    <property type="entry name" value="Gal_Oxidase_central_sf"/>
</dbReference>
<dbReference type="Proteomes" id="UP000001351">
    <property type="component" value="Chromosome"/>
</dbReference>
<accession>E3FTN3</accession>
<dbReference type="Gene3D" id="2.130.10.80">
    <property type="entry name" value="Galactose oxidase/kelch, beta-propeller"/>
    <property type="match status" value="1"/>
</dbReference>
<evidence type="ECO:0000313" key="2">
    <source>
        <dbReference type="EMBL" id="ADO69647.1"/>
    </source>
</evidence>
<organism evidence="2 3">
    <name type="scientific">Stigmatella aurantiaca (strain DW4/3-1)</name>
    <dbReference type="NCBI Taxonomy" id="378806"/>
    <lineage>
        <taxon>Bacteria</taxon>
        <taxon>Pseudomonadati</taxon>
        <taxon>Myxococcota</taxon>
        <taxon>Myxococcia</taxon>
        <taxon>Myxococcales</taxon>
        <taxon>Cystobacterineae</taxon>
        <taxon>Archangiaceae</taxon>
        <taxon>Stigmatella</taxon>
    </lineage>
</organism>
<keyword evidence="1" id="KW-0732">Signal</keyword>
<dbReference type="AlphaFoldDB" id="E3FTN3"/>
<evidence type="ECO:0000256" key="1">
    <source>
        <dbReference type="SAM" id="SignalP"/>
    </source>
</evidence>
<feature type="chain" id="PRO_5003169666" evidence="1">
    <location>
        <begin position="24"/>
        <end position="225"/>
    </location>
</feature>
<dbReference type="HOGENOM" id="CLU_1229275_0_0_7"/>
<gene>
    <name evidence="2" type="ordered locus">STAUR_1843</name>
</gene>
<dbReference type="InterPro" id="IPR015915">
    <property type="entry name" value="Kelch-typ_b-propeller"/>
</dbReference>
<evidence type="ECO:0000313" key="3">
    <source>
        <dbReference type="Proteomes" id="UP000001351"/>
    </source>
</evidence>
<dbReference type="eggNOG" id="COG3055">
    <property type="taxonomic scope" value="Bacteria"/>
</dbReference>
<dbReference type="Pfam" id="PF07646">
    <property type="entry name" value="Kelch_2"/>
    <property type="match status" value="1"/>
</dbReference>
<name>E3FTN3_STIAD</name>
<protein>
    <submittedName>
        <fullName evidence="2">Galactose oxidase</fullName>
    </submittedName>
</protein>
<proteinExistence type="predicted"/>
<dbReference type="STRING" id="378806.STAUR_1843"/>
<sequence>MVFSRTLRSPPCLRYALFPTATAGTVTLITLTLQSTAASPPYTNEAPLIDSVVVSPTVVAPGGEPPCTGGGGNGRGCGGRALQHRAHGGWLLLWTATCAGTFEGASRAQSHMLWTAPACVKGSPDPMVTVTVTNAFTLTSVRSFQVTGLPTCAPSGWTVAAPMGSPRGYHVATLLPNGKVLVSSGLYSDYSSRTTSAVEIYDPESNSWSSTGGIAAPRYAHTATL</sequence>
<reference evidence="2 3" key="1">
    <citation type="journal article" date="2011" name="Mol. Biol. Evol.">
        <title>Comparative genomic analysis of fruiting body formation in Myxococcales.</title>
        <authorList>
            <person name="Huntley S."/>
            <person name="Hamann N."/>
            <person name="Wegener-Feldbrugge S."/>
            <person name="Treuner-Lange A."/>
            <person name="Kube M."/>
            <person name="Reinhardt R."/>
            <person name="Klages S."/>
            <person name="Muller R."/>
            <person name="Ronning C.M."/>
            <person name="Nierman W.C."/>
            <person name="Sogaard-Andersen L."/>
        </authorList>
    </citation>
    <scope>NUCLEOTIDE SEQUENCE [LARGE SCALE GENOMIC DNA]</scope>
    <source>
        <strain evidence="2 3">DW4/3-1</strain>
    </source>
</reference>
<dbReference type="SUPFAM" id="SSF117281">
    <property type="entry name" value="Kelch motif"/>
    <property type="match status" value="1"/>
</dbReference>
<feature type="signal peptide" evidence="1">
    <location>
        <begin position="1"/>
        <end position="23"/>
    </location>
</feature>